<evidence type="ECO:0000256" key="12">
    <source>
        <dbReference type="ARBA" id="ARBA00023136"/>
    </source>
</evidence>
<evidence type="ECO:0000256" key="11">
    <source>
        <dbReference type="ARBA" id="ARBA00023128"/>
    </source>
</evidence>
<evidence type="ECO:0008006" key="17">
    <source>
        <dbReference type="Google" id="ProtNLM"/>
    </source>
</evidence>
<feature type="transmembrane region" description="Helical" evidence="14">
    <location>
        <begin position="696"/>
        <end position="720"/>
    </location>
</feature>
<feature type="transmembrane region" description="Helical" evidence="14">
    <location>
        <begin position="786"/>
        <end position="808"/>
    </location>
</feature>
<keyword evidence="10 14" id="KW-1133">Transmembrane helix</keyword>
<feature type="transmembrane region" description="Helical" evidence="14">
    <location>
        <begin position="741"/>
        <end position="774"/>
    </location>
</feature>
<evidence type="ECO:0000256" key="2">
    <source>
        <dbReference type="ARBA" id="ARBA00004477"/>
    </source>
</evidence>
<evidence type="ECO:0000313" key="16">
    <source>
        <dbReference type="Proteomes" id="UP000276991"/>
    </source>
</evidence>
<keyword evidence="8" id="KW-0067">ATP-binding</keyword>
<gene>
    <name evidence="15" type="ORF">NAV_LOCUS4177</name>
</gene>
<evidence type="ECO:0000256" key="9">
    <source>
        <dbReference type="ARBA" id="ARBA00022946"/>
    </source>
</evidence>
<evidence type="ECO:0000256" key="14">
    <source>
        <dbReference type="SAM" id="Phobius"/>
    </source>
</evidence>
<dbReference type="PANTHER" id="PTHR11528">
    <property type="entry name" value="HEAT SHOCK PROTEIN 90 FAMILY MEMBER"/>
    <property type="match status" value="1"/>
</dbReference>
<evidence type="ECO:0000256" key="5">
    <source>
        <dbReference type="ARBA" id="ARBA00022692"/>
    </source>
</evidence>
<dbReference type="InterPro" id="IPR020575">
    <property type="entry name" value="Hsp90_N"/>
</dbReference>
<dbReference type="EMBL" id="UPTC01000595">
    <property type="protein sequence ID" value="VBB29374.1"/>
    <property type="molecule type" value="Genomic_DNA"/>
</dbReference>
<dbReference type="Gene3D" id="1.20.120.790">
    <property type="entry name" value="Heat shock protein 90, C-terminal domain"/>
    <property type="match status" value="1"/>
</dbReference>
<evidence type="ECO:0000256" key="4">
    <source>
        <dbReference type="ARBA" id="ARBA00008917"/>
    </source>
</evidence>
<keyword evidence="5 14" id="KW-0812">Transmembrane</keyword>
<dbReference type="SUPFAM" id="SSF55874">
    <property type="entry name" value="ATPase domain of HSP90 chaperone/DNA topoisomerase II/histidine kinase"/>
    <property type="match status" value="1"/>
</dbReference>
<dbReference type="FunFam" id="1.20.1540.10:FF:000016">
    <property type="entry name" value="Derlin"/>
    <property type="match status" value="1"/>
</dbReference>
<dbReference type="FunFam" id="3.30.230.80:FF:000004">
    <property type="entry name" value="Heat shock protein 75 kDa"/>
    <property type="match status" value="1"/>
</dbReference>
<keyword evidence="7" id="KW-0256">Endoplasmic reticulum</keyword>
<dbReference type="InterPro" id="IPR036890">
    <property type="entry name" value="HATPase_C_sf"/>
</dbReference>
<keyword evidence="13" id="KW-0143">Chaperone</keyword>
<dbReference type="FunFam" id="1.20.120.790:FF:000004">
    <property type="entry name" value="Heat shock protein 75 kDa"/>
    <property type="match status" value="1"/>
</dbReference>
<dbReference type="CDD" id="cd16927">
    <property type="entry name" value="HATPase_Hsp90-like"/>
    <property type="match status" value="1"/>
</dbReference>
<dbReference type="InterPro" id="IPR007599">
    <property type="entry name" value="DER1"/>
</dbReference>
<dbReference type="OrthoDB" id="28737at2759"/>
<reference evidence="15 16" key="1">
    <citation type="submission" date="2018-08" db="EMBL/GenBank/DDBJ databases">
        <authorList>
            <person name="Laetsch R D."/>
            <person name="Stevens L."/>
            <person name="Kumar S."/>
            <person name="Blaxter L. M."/>
        </authorList>
    </citation>
    <scope>NUCLEOTIDE SEQUENCE [LARGE SCALE GENOMIC DNA]</scope>
</reference>
<dbReference type="NCBIfam" id="NF003555">
    <property type="entry name" value="PRK05218.1"/>
    <property type="match status" value="1"/>
</dbReference>
<dbReference type="Gene3D" id="3.30.230.80">
    <property type="match status" value="1"/>
</dbReference>
<accession>A0A498SCP2</accession>
<evidence type="ECO:0000256" key="13">
    <source>
        <dbReference type="ARBA" id="ARBA00023186"/>
    </source>
</evidence>
<proteinExistence type="inferred from homology"/>
<name>A0A498SCP2_ACAVI</name>
<comment type="subcellular location">
    <subcellularLocation>
        <location evidence="2">Endoplasmic reticulum membrane</location>
        <topology evidence="2">Multi-pass membrane protein</topology>
    </subcellularLocation>
    <subcellularLocation>
        <location evidence="1">Mitochondrion</location>
    </subcellularLocation>
</comment>
<evidence type="ECO:0000256" key="1">
    <source>
        <dbReference type="ARBA" id="ARBA00004173"/>
    </source>
</evidence>
<comment type="similarity">
    <text evidence="4">Belongs to the derlin family.</text>
</comment>
<dbReference type="Gene3D" id="3.30.565.10">
    <property type="entry name" value="Histidine kinase-like ATPase, C-terminal domain"/>
    <property type="match status" value="1"/>
</dbReference>
<dbReference type="GO" id="GO:0051082">
    <property type="term" value="F:unfolded protein binding"/>
    <property type="evidence" value="ECO:0007669"/>
    <property type="project" value="InterPro"/>
</dbReference>
<keyword evidence="12 14" id="KW-0472">Membrane</keyword>
<evidence type="ECO:0000313" key="15">
    <source>
        <dbReference type="EMBL" id="VBB29374.1"/>
    </source>
</evidence>
<dbReference type="STRING" id="6277.A0A498SCP2"/>
<evidence type="ECO:0000256" key="7">
    <source>
        <dbReference type="ARBA" id="ARBA00022824"/>
    </source>
</evidence>
<evidence type="ECO:0000256" key="10">
    <source>
        <dbReference type="ARBA" id="ARBA00022989"/>
    </source>
</evidence>
<sequence>MASRRGLKVLLRCLYRRPYLMPSPCSITSTAHLFYTSRLASKPTTAESFEFQAETKNLLDIVAKSLYSDQEVFIRELISNASDALEKRRCKHLETNKDTNIPYEIKITTDEDARLIIFEDNGIGMDKEDLVNCLGTIAKSGSKKFMEEQSSQGHVSTESIIGQFGVGFYSAFMVANNVVVKTRKEGSDKGYLWKWNGGDAYSVEEMSSLPVGSRIEVTLRPGNAAEFAKKDKVVEVINKYSYFITLPITVNGERVNTVEAIWTMNPKEVNSEMHDIFFRQLAKTHSPHLVNDRPQYIIHYKADAPINVRSLLYVPSHNVSQIEFASSADQSGVSLYARRVLIKSNAKDLLPRYLRFLVGVIDSEDIPLNLSREMLQMDAVLVKLRQILTDKVVSYFVNEMKKDRIKYKEFYNGYSLYFKEGVCTENDQNIKEQIGSLLLFESSSLKAGTLTSLNEYVDRMQKDQNEIFYLFAPSRQLAEHSPYYEMFKSENKEVLFVYDAADEVCLLAMQQFRMKSIKSAENWTRVEAGGDSQTATITMRDADKKELLDWLKTTLGSVKVNDIKSSSTASEHPCMITIGAEMGAARHFLRVGQVKDIEHLAFLKPTLHINLNHSIINALIKLHKSEPEVAGLVAEQIYDNALVTCGLMKDSSKMVDRVNRLLKTAGRMQALLQAYEDMPPVTRIYTTACVLTTLAVFWRLLTSFCFFGSFGFSFLFNMIFTYRYCMMLEEGSFRGRRADFAFMFIFGAVFMIICGTFVHMVFLGQAFTIMLVYVWSRRNPYVRMNFFGVLSFNAPYLPWVLLLFSLLLGNNAIVDFMGIACGHFYFFLEDVFPLQQNGFRVLQTPQLLKWLLDPIPVEPVDVDERPGGFNWGEQPPRLE</sequence>
<dbReference type="InterPro" id="IPR037196">
    <property type="entry name" value="HSP90_C"/>
</dbReference>
<dbReference type="GO" id="GO:0005789">
    <property type="term" value="C:endoplasmic reticulum membrane"/>
    <property type="evidence" value="ECO:0007669"/>
    <property type="project" value="UniProtKB-SubCell"/>
</dbReference>
<protein>
    <recommendedName>
        <fullName evidence="17">Histidine kinase/HSP90-like ATPase domain-containing protein</fullName>
    </recommendedName>
</protein>
<dbReference type="PRINTS" id="PR00775">
    <property type="entry name" value="HEATSHOCK90"/>
</dbReference>
<dbReference type="InterPro" id="IPR001404">
    <property type="entry name" value="Hsp90_fam"/>
</dbReference>
<dbReference type="SUPFAM" id="SSF110942">
    <property type="entry name" value="HSP90 C-terminal domain"/>
    <property type="match status" value="1"/>
</dbReference>
<dbReference type="Pfam" id="PF13589">
    <property type="entry name" value="HATPase_c_3"/>
    <property type="match status" value="1"/>
</dbReference>
<dbReference type="Gene3D" id="3.40.50.11260">
    <property type="match status" value="1"/>
</dbReference>
<dbReference type="GO" id="GO:0005524">
    <property type="term" value="F:ATP binding"/>
    <property type="evidence" value="ECO:0007669"/>
    <property type="project" value="UniProtKB-KW"/>
</dbReference>
<keyword evidence="16" id="KW-1185">Reference proteome</keyword>
<keyword evidence="11" id="KW-0496">Mitochondrion</keyword>
<dbReference type="Pfam" id="PF00183">
    <property type="entry name" value="HSP90"/>
    <property type="match status" value="1"/>
</dbReference>
<dbReference type="GO" id="GO:0140662">
    <property type="term" value="F:ATP-dependent protein folding chaperone"/>
    <property type="evidence" value="ECO:0007669"/>
    <property type="project" value="InterPro"/>
</dbReference>
<dbReference type="SUPFAM" id="SSF144091">
    <property type="entry name" value="Rhomboid-like"/>
    <property type="match status" value="1"/>
</dbReference>
<dbReference type="SUPFAM" id="SSF54211">
    <property type="entry name" value="Ribosomal protein S5 domain 2-like"/>
    <property type="match status" value="1"/>
</dbReference>
<organism evidence="15 16">
    <name type="scientific">Acanthocheilonema viteae</name>
    <name type="common">Filarial nematode worm</name>
    <name type="synonym">Dipetalonema viteae</name>
    <dbReference type="NCBI Taxonomy" id="6277"/>
    <lineage>
        <taxon>Eukaryota</taxon>
        <taxon>Metazoa</taxon>
        <taxon>Ecdysozoa</taxon>
        <taxon>Nematoda</taxon>
        <taxon>Chromadorea</taxon>
        <taxon>Rhabditida</taxon>
        <taxon>Spirurina</taxon>
        <taxon>Spiruromorpha</taxon>
        <taxon>Filarioidea</taxon>
        <taxon>Onchocercidae</taxon>
        <taxon>Acanthocheilonema</taxon>
    </lineage>
</organism>
<dbReference type="Pfam" id="PF04511">
    <property type="entry name" value="DER1"/>
    <property type="match status" value="1"/>
</dbReference>
<dbReference type="FunFam" id="3.40.50.11260:FF:000004">
    <property type="entry name" value="Heat shock protein 75 mitochondrial"/>
    <property type="match status" value="1"/>
</dbReference>
<dbReference type="HAMAP" id="MF_00505">
    <property type="entry name" value="HSP90"/>
    <property type="match status" value="1"/>
</dbReference>
<dbReference type="Proteomes" id="UP000276991">
    <property type="component" value="Unassembled WGS sequence"/>
</dbReference>
<comment type="similarity">
    <text evidence="3">Belongs to the heat shock protein 90 family.</text>
</comment>
<dbReference type="InterPro" id="IPR035952">
    <property type="entry name" value="Rhomboid-like_sf"/>
</dbReference>
<evidence type="ECO:0000256" key="6">
    <source>
        <dbReference type="ARBA" id="ARBA00022741"/>
    </source>
</evidence>
<dbReference type="GO" id="GO:0070013">
    <property type="term" value="C:intracellular organelle lumen"/>
    <property type="evidence" value="ECO:0007669"/>
    <property type="project" value="UniProtKB-ARBA"/>
</dbReference>
<dbReference type="GO" id="GO:0036503">
    <property type="term" value="P:ERAD pathway"/>
    <property type="evidence" value="ECO:0007669"/>
    <property type="project" value="UniProtKB-ARBA"/>
</dbReference>
<dbReference type="GO" id="GO:0016887">
    <property type="term" value="F:ATP hydrolysis activity"/>
    <property type="evidence" value="ECO:0007669"/>
    <property type="project" value="InterPro"/>
</dbReference>
<evidence type="ECO:0000256" key="3">
    <source>
        <dbReference type="ARBA" id="ARBA00008239"/>
    </source>
</evidence>
<dbReference type="AlphaFoldDB" id="A0A498SCP2"/>
<dbReference type="InterPro" id="IPR020568">
    <property type="entry name" value="Ribosomal_Su5_D2-typ_SF"/>
</dbReference>
<dbReference type="GO" id="GO:0005739">
    <property type="term" value="C:mitochondrion"/>
    <property type="evidence" value="ECO:0007669"/>
    <property type="project" value="UniProtKB-SubCell"/>
</dbReference>
<keyword evidence="6" id="KW-0547">Nucleotide-binding</keyword>
<evidence type="ECO:0000256" key="8">
    <source>
        <dbReference type="ARBA" id="ARBA00022840"/>
    </source>
</evidence>
<keyword evidence="9" id="KW-0809">Transit peptide</keyword>